<keyword evidence="3" id="KW-1185">Reference proteome</keyword>
<dbReference type="EMBL" id="ML992501">
    <property type="protein sequence ID" value="KAF2227262.1"/>
    <property type="molecule type" value="Genomic_DNA"/>
</dbReference>
<evidence type="ECO:0000313" key="3">
    <source>
        <dbReference type="Proteomes" id="UP000799538"/>
    </source>
</evidence>
<sequence length="164" mass="18413">MTCTCGFEFCYFCGEQWSACTCDTARPYTTRMVQPFEHATEDMPQESAEAGTSHADLILRQFEQMYHAQVLRMRHHIADKRPREAISSVKSNTGDTSGEASESSTGSAPDGRECEHDFIHLIDDTECDLCTEDTGHGTYQCLICYAVLCDLCLSQMGISMRSRR</sequence>
<dbReference type="Proteomes" id="UP000799538">
    <property type="component" value="Unassembled WGS sequence"/>
</dbReference>
<proteinExistence type="predicted"/>
<dbReference type="Gene3D" id="1.20.120.1750">
    <property type="match status" value="1"/>
</dbReference>
<name>A0A6A6GND1_9PEZI</name>
<protein>
    <recommendedName>
        <fullName evidence="4">RING-type domain-containing protein</fullName>
    </recommendedName>
</protein>
<evidence type="ECO:0000313" key="2">
    <source>
        <dbReference type="EMBL" id="KAF2227262.1"/>
    </source>
</evidence>
<feature type="compositionally biased region" description="Low complexity" evidence="1">
    <location>
        <begin position="96"/>
        <end position="108"/>
    </location>
</feature>
<dbReference type="OrthoDB" id="10009520at2759"/>
<dbReference type="AlphaFoldDB" id="A0A6A6GND1"/>
<feature type="region of interest" description="Disordered" evidence="1">
    <location>
        <begin position="82"/>
        <end position="112"/>
    </location>
</feature>
<evidence type="ECO:0008006" key="4">
    <source>
        <dbReference type="Google" id="ProtNLM"/>
    </source>
</evidence>
<organism evidence="2 3">
    <name type="scientific">Elsinoe ampelina</name>
    <dbReference type="NCBI Taxonomy" id="302913"/>
    <lineage>
        <taxon>Eukaryota</taxon>
        <taxon>Fungi</taxon>
        <taxon>Dikarya</taxon>
        <taxon>Ascomycota</taxon>
        <taxon>Pezizomycotina</taxon>
        <taxon>Dothideomycetes</taxon>
        <taxon>Dothideomycetidae</taxon>
        <taxon>Myriangiales</taxon>
        <taxon>Elsinoaceae</taxon>
        <taxon>Elsinoe</taxon>
    </lineage>
</organism>
<accession>A0A6A6GND1</accession>
<evidence type="ECO:0000256" key="1">
    <source>
        <dbReference type="SAM" id="MobiDB-lite"/>
    </source>
</evidence>
<reference evidence="3" key="1">
    <citation type="journal article" date="2020" name="Stud. Mycol.">
        <title>101 Dothideomycetes genomes: A test case for predicting lifestyles and emergence of pathogens.</title>
        <authorList>
            <person name="Haridas S."/>
            <person name="Albert R."/>
            <person name="Binder M."/>
            <person name="Bloem J."/>
            <person name="LaButti K."/>
            <person name="Salamov A."/>
            <person name="Andreopoulos B."/>
            <person name="Baker S."/>
            <person name="Barry K."/>
            <person name="Bills G."/>
            <person name="Bluhm B."/>
            <person name="Cannon C."/>
            <person name="Castanera R."/>
            <person name="Culley D."/>
            <person name="Daum C."/>
            <person name="Ezra D."/>
            <person name="Gonzalez J."/>
            <person name="Henrissat B."/>
            <person name="Kuo A."/>
            <person name="Liang C."/>
            <person name="Lipzen A."/>
            <person name="Lutzoni F."/>
            <person name="Magnuson J."/>
            <person name="Mondo S."/>
            <person name="Nolan M."/>
            <person name="Ohm R."/>
            <person name="Pangilinan J."/>
            <person name="Park H.-J."/>
            <person name="Ramirez L."/>
            <person name="Alfaro M."/>
            <person name="Sun H."/>
            <person name="Tritt A."/>
            <person name="Yoshinaga Y."/>
            <person name="Zwiers L.-H."/>
            <person name="Turgeon B."/>
            <person name="Goodwin S."/>
            <person name="Spatafora J."/>
            <person name="Crous P."/>
            <person name="Grigoriev I."/>
        </authorList>
    </citation>
    <scope>NUCLEOTIDE SEQUENCE [LARGE SCALE GENOMIC DNA]</scope>
    <source>
        <strain evidence="3">CECT 20119</strain>
    </source>
</reference>
<gene>
    <name evidence="2" type="ORF">BDZ85DRAFT_253999</name>
</gene>